<dbReference type="InterPro" id="IPR019145">
    <property type="entry name" value="Mediator_Med10"/>
</dbReference>
<dbReference type="Proteomes" id="UP000887226">
    <property type="component" value="Unassembled WGS sequence"/>
</dbReference>
<keyword evidence="5 9" id="KW-0010">Activator</keyword>
<dbReference type="GO" id="GO:0003712">
    <property type="term" value="F:transcription coregulator activity"/>
    <property type="evidence" value="ECO:0007669"/>
    <property type="project" value="InterPro"/>
</dbReference>
<dbReference type="PANTHER" id="PTHR13345:SF13">
    <property type="entry name" value="MEDIATOR OF RNA POLYMERASE II TRANSCRIPTION SUBUNIT 10"/>
    <property type="match status" value="1"/>
</dbReference>
<gene>
    <name evidence="9" type="primary">MED10</name>
    <name evidence="10" type="ORF">BJ878DRAFT_539493</name>
</gene>
<dbReference type="GO" id="GO:0006357">
    <property type="term" value="P:regulation of transcription by RNA polymerase II"/>
    <property type="evidence" value="ECO:0007669"/>
    <property type="project" value="InterPro"/>
</dbReference>
<dbReference type="Pfam" id="PF09748">
    <property type="entry name" value="Med10"/>
    <property type="match status" value="1"/>
</dbReference>
<evidence type="ECO:0000256" key="1">
    <source>
        <dbReference type="ARBA" id="ARBA00004123"/>
    </source>
</evidence>
<evidence type="ECO:0000256" key="4">
    <source>
        <dbReference type="ARBA" id="ARBA00023015"/>
    </source>
</evidence>
<reference evidence="10" key="1">
    <citation type="journal article" date="2021" name="IMA Fungus">
        <title>Genomic characterization of three marine fungi, including Emericellopsis atlantica sp. nov. with signatures of a generalist lifestyle and marine biomass degradation.</title>
        <authorList>
            <person name="Hagestad O.C."/>
            <person name="Hou L."/>
            <person name="Andersen J.H."/>
            <person name="Hansen E.H."/>
            <person name="Altermark B."/>
            <person name="Li C."/>
            <person name="Kuhnert E."/>
            <person name="Cox R.J."/>
            <person name="Crous P.W."/>
            <person name="Spatafora J.W."/>
            <person name="Lail K."/>
            <person name="Amirebrahimi M."/>
            <person name="Lipzen A."/>
            <person name="Pangilinan J."/>
            <person name="Andreopoulos W."/>
            <person name="Hayes R.D."/>
            <person name="Ng V."/>
            <person name="Grigoriev I.V."/>
            <person name="Jackson S.A."/>
            <person name="Sutton T.D.S."/>
            <person name="Dobson A.D.W."/>
            <person name="Rama T."/>
        </authorList>
    </citation>
    <scope>NUCLEOTIDE SEQUENCE</scope>
    <source>
        <strain evidence="10">TRa3180A</strain>
    </source>
</reference>
<evidence type="ECO:0000313" key="10">
    <source>
        <dbReference type="EMBL" id="KAG9247211.1"/>
    </source>
</evidence>
<evidence type="ECO:0000256" key="5">
    <source>
        <dbReference type="ARBA" id="ARBA00023159"/>
    </source>
</evidence>
<sequence length="149" mass="16888">MAPAKDHDVLESQLKDVIQDLYQIMVQTIGYDTLGPNHQTKDILVKEINRLQTSLQKVHLTSTTPNVLPKIPPEIIHQYVDAGRNPDIYTREAVEYARKGNQIMKGKVDAFRGFRDVLAEAMGSAMPEVMEDVERVLEETGGRREKKES</sequence>
<name>A0A9P7Z8C3_9HELO</name>
<evidence type="ECO:0000256" key="2">
    <source>
        <dbReference type="ARBA" id="ARBA00005389"/>
    </source>
</evidence>
<dbReference type="EMBL" id="MU253778">
    <property type="protein sequence ID" value="KAG9247211.1"/>
    <property type="molecule type" value="Genomic_DNA"/>
</dbReference>
<keyword evidence="4 9" id="KW-0805">Transcription regulation</keyword>
<comment type="subcellular location">
    <subcellularLocation>
        <location evidence="1 9">Nucleus</location>
    </subcellularLocation>
</comment>
<comment type="subunit">
    <text evidence="9">Component of the Mediator complex.</text>
</comment>
<keyword evidence="6 9" id="KW-0804">Transcription</keyword>
<accession>A0A9P7Z8C3</accession>
<protein>
    <recommendedName>
        <fullName evidence="3 9">Mediator of RNA polymerase II transcription subunit 10</fullName>
    </recommendedName>
    <alternativeName>
        <fullName evidence="8 9">Mediator complex subunit 10</fullName>
    </alternativeName>
</protein>
<evidence type="ECO:0000256" key="6">
    <source>
        <dbReference type="ARBA" id="ARBA00023163"/>
    </source>
</evidence>
<dbReference type="OrthoDB" id="337270at2759"/>
<comment type="function">
    <text evidence="9">Component of the Mediator complex, a coactivator involved in the regulated transcription of nearly all RNA polymerase II-dependent genes. Mediator functions as a bridge to convey information from gene-specific regulatory proteins to the basal RNA polymerase II transcription machinery. Mediator is recruited to promoters by direct interactions with regulatory proteins and serves as a scaffold for the assembly of a functional preinitiation complex with RNA polymerase II and the general transcription factors.</text>
</comment>
<comment type="similarity">
    <text evidence="2 9">Belongs to the Mediator complex subunit 10 family.</text>
</comment>
<evidence type="ECO:0000256" key="7">
    <source>
        <dbReference type="ARBA" id="ARBA00023242"/>
    </source>
</evidence>
<organism evidence="10 11">
    <name type="scientific">Calycina marina</name>
    <dbReference type="NCBI Taxonomy" id="1763456"/>
    <lineage>
        <taxon>Eukaryota</taxon>
        <taxon>Fungi</taxon>
        <taxon>Dikarya</taxon>
        <taxon>Ascomycota</taxon>
        <taxon>Pezizomycotina</taxon>
        <taxon>Leotiomycetes</taxon>
        <taxon>Helotiales</taxon>
        <taxon>Pezizellaceae</taxon>
        <taxon>Calycina</taxon>
    </lineage>
</organism>
<evidence type="ECO:0000256" key="9">
    <source>
        <dbReference type="RuleBase" id="RU364146"/>
    </source>
</evidence>
<evidence type="ECO:0000256" key="8">
    <source>
        <dbReference type="ARBA" id="ARBA00032004"/>
    </source>
</evidence>
<dbReference type="GO" id="GO:0016592">
    <property type="term" value="C:mediator complex"/>
    <property type="evidence" value="ECO:0007669"/>
    <property type="project" value="InterPro"/>
</dbReference>
<keyword evidence="11" id="KW-1185">Reference proteome</keyword>
<comment type="caution">
    <text evidence="10">The sequence shown here is derived from an EMBL/GenBank/DDBJ whole genome shotgun (WGS) entry which is preliminary data.</text>
</comment>
<evidence type="ECO:0000313" key="11">
    <source>
        <dbReference type="Proteomes" id="UP000887226"/>
    </source>
</evidence>
<proteinExistence type="inferred from homology"/>
<evidence type="ECO:0000256" key="3">
    <source>
        <dbReference type="ARBA" id="ARBA00019617"/>
    </source>
</evidence>
<dbReference type="PANTHER" id="PTHR13345">
    <property type="entry name" value="MEDIATOR OF RNA POLYMERASE II TRANSCRIPTION SUBUNIT 10"/>
    <property type="match status" value="1"/>
</dbReference>
<keyword evidence="7 9" id="KW-0539">Nucleus</keyword>
<dbReference type="AlphaFoldDB" id="A0A9P7Z8C3"/>